<dbReference type="InterPro" id="IPR017270">
    <property type="entry name" value="MotA/TolQ/ExbB-rel"/>
</dbReference>
<evidence type="ECO:0000256" key="5">
    <source>
        <dbReference type="ARBA" id="ARBA00023136"/>
    </source>
</evidence>
<comment type="similarity">
    <text evidence="6">Belongs to the exbB/tolQ family.</text>
</comment>
<dbReference type="GO" id="GO:0005886">
    <property type="term" value="C:plasma membrane"/>
    <property type="evidence" value="ECO:0007669"/>
    <property type="project" value="UniProtKB-SubCell"/>
</dbReference>
<keyword evidence="4 8" id="KW-1133">Transmembrane helix</keyword>
<accession>A0A9X3AT61</accession>
<gene>
    <name evidence="11" type="ORF">NYR02_12080</name>
</gene>
<feature type="transmembrane region" description="Helical" evidence="8">
    <location>
        <begin position="279"/>
        <end position="301"/>
    </location>
</feature>
<evidence type="ECO:0000256" key="2">
    <source>
        <dbReference type="ARBA" id="ARBA00022475"/>
    </source>
</evidence>
<feature type="coiled-coil region" evidence="7">
    <location>
        <begin position="64"/>
        <end position="112"/>
    </location>
</feature>
<comment type="subcellular location">
    <subcellularLocation>
        <location evidence="1">Cell membrane</location>
        <topology evidence="1">Multi-pass membrane protein</topology>
    </subcellularLocation>
    <subcellularLocation>
        <location evidence="6">Membrane</location>
        <topology evidence="6">Multi-pass membrane protein</topology>
    </subcellularLocation>
</comment>
<reference evidence="11" key="1">
    <citation type="journal article" date="2022" name="Front. Microbiol.">
        <title>Genome-based taxonomic rearrangement of Oceanobacter-related bacteria including the description of Thalassolituus hydrocarbonoclasticus sp. nov. and Thalassolituus pacificus sp. nov. and emended description of the genus Thalassolituus.</title>
        <authorList>
            <person name="Dong C."/>
            <person name="Wei L."/>
            <person name="Wang J."/>
            <person name="Lai Q."/>
            <person name="Huang Z."/>
            <person name="Shao Z."/>
        </authorList>
    </citation>
    <scope>NUCLEOTIDE SEQUENCE</scope>
    <source>
        <strain evidence="11">59MF3M-4</strain>
    </source>
</reference>
<evidence type="ECO:0000256" key="7">
    <source>
        <dbReference type="SAM" id="Coils"/>
    </source>
</evidence>
<name>A0A9X3AT61_9GAMM</name>
<feature type="domain" description="MotA/TolQ/ExbB proton channel" evidence="10">
    <location>
        <begin position="338"/>
        <end position="443"/>
    </location>
</feature>
<feature type="transmembrane region" description="Helical" evidence="8">
    <location>
        <begin position="404"/>
        <end position="426"/>
    </location>
</feature>
<dbReference type="PANTHER" id="PTHR30625">
    <property type="entry name" value="PROTEIN TOLQ"/>
    <property type="match status" value="1"/>
</dbReference>
<dbReference type="PIRSF" id="PIRSF037714">
    <property type="entry name" value="TolR"/>
    <property type="match status" value="1"/>
</dbReference>
<dbReference type="GO" id="GO:0017038">
    <property type="term" value="P:protein import"/>
    <property type="evidence" value="ECO:0007669"/>
    <property type="project" value="TreeGrafter"/>
</dbReference>
<keyword evidence="3 8" id="KW-0812">Transmembrane</keyword>
<keyword evidence="9" id="KW-0732">Signal</keyword>
<evidence type="ECO:0000256" key="3">
    <source>
        <dbReference type="ARBA" id="ARBA00022692"/>
    </source>
</evidence>
<dbReference type="InterPro" id="IPR002898">
    <property type="entry name" value="MotA_ExbB_proton_chnl"/>
</dbReference>
<protein>
    <submittedName>
        <fullName evidence="11">MotA/TolQ/ExbB proton channel family protein</fullName>
    </submittedName>
</protein>
<feature type="chain" id="PRO_5040811643" evidence="9">
    <location>
        <begin position="25"/>
        <end position="465"/>
    </location>
</feature>
<dbReference type="InterPro" id="IPR050790">
    <property type="entry name" value="ExbB/TolQ_transport"/>
</dbReference>
<keyword evidence="6" id="KW-0813">Transport</keyword>
<dbReference type="Pfam" id="PF01618">
    <property type="entry name" value="MotA_ExbB"/>
    <property type="match status" value="1"/>
</dbReference>
<evidence type="ECO:0000256" key="1">
    <source>
        <dbReference type="ARBA" id="ARBA00004651"/>
    </source>
</evidence>
<dbReference type="AlphaFoldDB" id="A0A9X3AT61"/>
<feature type="signal peptide" evidence="9">
    <location>
        <begin position="1"/>
        <end position="24"/>
    </location>
</feature>
<proteinExistence type="inferred from homology"/>
<feature type="transmembrane region" description="Helical" evidence="8">
    <location>
        <begin position="368"/>
        <end position="392"/>
    </location>
</feature>
<evidence type="ECO:0000259" key="10">
    <source>
        <dbReference type="Pfam" id="PF01618"/>
    </source>
</evidence>
<keyword evidence="7" id="KW-0175">Coiled coil</keyword>
<organism evidence="11 12">
    <name type="scientific">Thalassolituus pacificus</name>
    <dbReference type="NCBI Taxonomy" id="2975440"/>
    <lineage>
        <taxon>Bacteria</taxon>
        <taxon>Pseudomonadati</taxon>
        <taxon>Pseudomonadota</taxon>
        <taxon>Gammaproteobacteria</taxon>
        <taxon>Oceanospirillales</taxon>
        <taxon>Oceanospirillaceae</taxon>
        <taxon>Thalassolituus</taxon>
    </lineage>
</organism>
<keyword evidence="6" id="KW-0653">Protein transport</keyword>
<sequence length="465" mass="49929">MMRLLSSAALPVLFGITFSASVLAEGTAAPATPAADPLAKLLNQIGTYSREEAAQNKAREARFLSDLNTQKRMLSDARAALKREQQLADSLKERFDNNEQALTEREEELRLRVGNLGEMFGVVRQVANDLNTVLADSLTSVEIPERKADLNKLAEAKELPNIAELEALWFSLQQEMTINGAVSSFESVVIGADGKPQTRNVTRLGVFNAVDDSGYLAYDAELKQLQMLGRQPGAAGMIPDWLNANATVAPFALDPSRGALLNLSLESPDLLERVQQGALVGYIIIGLGLIGLALSGWRLLVLGSIGRKVRQQLDNIDTVSGDNPLGRVLASYRDLPQPLDVDVLEAKMDEAVLRELPALERGQTIIKLFAGIAPLLGLLGTVTGMIATFQAITNFGTGDPKLMASGISQALITTVLGLLAAIPLLLAHNWVASRSKALIQLLDEQSAGLIAQALENRSSQNPKGN</sequence>
<reference evidence="11" key="2">
    <citation type="submission" date="2022-08" db="EMBL/GenBank/DDBJ databases">
        <authorList>
            <person name="Dong C."/>
        </authorList>
    </citation>
    <scope>NUCLEOTIDE SEQUENCE</scope>
    <source>
        <strain evidence="11">59MF3M-4</strain>
    </source>
</reference>
<evidence type="ECO:0000256" key="8">
    <source>
        <dbReference type="SAM" id="Phobius"/>
    </source>
</evidence>
<keyword evidence="2" id="KW-1003">Cell membrane</keyword>
<dbReference type="PANTHER" id="PTHR30625:SF11">
    <property type="entry name" value="MOTA_TOLQ_EXBB PROTON CHANNEL DOMAIN-CONTAINING PROTEIN"/>
    <property type="match status" value="1"/>
</dbReference>
<evidence type="ECO:0000256" key="9">
    <source>
        <dbReference type="SAM" id="SignalP"/>
    </source>
</evidence>
<evidence type="ECO:0000256" key="6">
    <source>
        <dbReference type="RuleBase" id="RU004057"/>
    </source>
</evidence>
<evidence type="ECO:0000313" key="12">
    <source>
        <dbReference type="Proteomes" id="UP001147830"/>
    </source>
</evidence>
<comment type="caution">
    <text evidence="11">The sequence shown here is derived from an EMBL/GenBank/DDBJ whole genome shotgun (WGS) entry which is preliminary data.</text>
</comment>
<evidence type="ECO:0000313" key="11">
    <source>
        <dbReference type="EMBL" id="MCT7359748.1"/>
    </source>
</evidence>
<keyword evidence="12" id="KW-1185">Reference proteome</keyword>
<keyword evidence="5 8" id="KW-0472">Membrane</keyword>
<dbReference type="EMBL" id="JAOANI010000019">
    <property type="protein sequence ID" value="MCT7359748.1"/>
    <property type="molecule type" value="Genomic_DNA"/>
</dbReference>
<dbReference type="Proteomes" id="UP001147830">
    <property type="component" value="Unassembled WGS sequence"/>
</dbReference>
<evidence type="ECO:0000256" key="4">
    <source>
        <dbReference type="ARBA" id="ARBA00022989"/>
    </source>
</evidence>
<dbReference type="RefSeq" id="WP_260976608.1">
    <property type="nucleotide sequence ID" value="NZ_JAOANI010000019.1"/>
</dbReference>